<evidence type="ECO:0000259" key="2">
    <source>
        <dbReference type="Pfam" id="PF20253"/>
    </source>
</evidence>
<dbReference type="Pfam" id="PF20253">
    <property type="entry name" value="DUF6604"/>
    <property type="match status" value="1"/>
</dbReference>
<feature type="region of interest" description="Disordered" evidence="1">
    <location>
        <begin position="165"/>
        <end position="194"/>
    </location>
</feature>
<feature type="compositionally biased region" description="Basic and acidic residues" evidence="1">
    <location>
        <begin position="170"/>
        <end position="194"/>
    </location>
</feature>
<reference evidence="3 4" key="1">
    <citation type="journal article" date="2020" name="Phytopathology">
        <title>Genome Sequence Resources of Colletotrichum truncatum, C. plurivorum, C. musicola, and C. sojae: Four Species Pathogenic to Soybean (Glycine max).</title>
        <authorList>
            <person name="Rogerio F."/>
            <person name="Boufleur T.R."/>
            <person name="Ciampi-Guillardi M."/>
            <person name="Sukno S.A."/>
            <person name="Thon M.R."/>
            <person name="Massola Junior N.S."/>
            <person name="Baroncelli R."/>
        </authorList>
    </citation>
    <scope>NUCLEOTIDE SEQUENCE [LARGE SCALE GENOMIC DNA]</scope>
    <source>
        <strain evidence="3 4">LFN0009</strain>
    </source>
</reference>
<organism evidence="3 4">
    <name type="scientific">Colletotrichum sojae</name>
    <dbReference type="NCBI Taxonomy" id="2175907"/>
    <lineage>
        <taxon>Eukaryota</taxon>
        <taxon>Fungi</taxon>
        <taxon>Dikarya</taxon>
        <taxon>Ascomycota</taxon>
        <taxon>Pezizomycotina</taxon>
        <taxon>Sordariomycetes</taxon>
        <taxon>Hypocreomycetidae</taxon>
        <taxon>Glomerellales</taxon>
        <taxon>Glomerellaceae</taxon>
        <taxon>Colletotrichum</taxon>
        <taxon>Colletotrichum orchidearum species complex</taxon>
    </lineage>
</organism>
<dbReference type="PANTHER" id="PTHR38795">
    <property type="entry name" value="DUF6604 DOMAIN-CONTAINING PROTEIN"/>
    <property type="match status" value="1"/>
</dbReference>
<comment type="caution">
    <text evidence="3">The sequence shown here is derived from an EMBL/GenBank/DDBJ whole genome shotgun (WGS) entry which is preliminary data.</text>
</comment>
<feature type="domain" description="DUF6604" evidence="2">
    <location>
        <begin position="21"/>
        <end position="262"/>
    </location>
</feature>
<proteinExistence type="predicted"/>
<dbReference type="Proteomes" id="UP000652219">
    <property type="component" value="Unassembled WGS sequence"/>
</dbReference>
<evidence type="ECO:0000313" key="4">
    <source>
        <dbReference type="Proteomes" id="UP000652219"/>
    </source>
</evidence>
<dbReference type="InterPro" id="IPR046539">
    <property type="entry name" value="DUF6604"/>
</dbReference>
<dbReference type="EMBL" id="WIGN01000332">
    <property type="protein sequence ID" value="KAF6798802.1"/>
    <property type="molecule type" value="Genomic_DNA"/>
</dbReference>
<sequence>MSPKESSEKSLPPKVHREYLRYKDNTNGPINWLFSKAKKHMKAGFLPDNSNGLTTYHLLPMAQACKAAGITMPDEQLKSLHQAIRLRRKVSLWYTDSSSLADKIKPSVSDDQHSYFNDQLQTILNMFQGPSASDVSASDPAVATRDTVCVPRVINQFSHLHLEGDEDDNHSDARFQDSHQPHDATSDHPRPRAVPDRVYERGKDLVDDPHIDLICLFLEMDKIRAHVSDVWEEYKARKIDLITAAVVTEAAFECIIMLDEEFSFRNPDLETSDAMIQQVIRTTVLRCPEDRVKLHLKTDGVWFEVNGPQPKEIRARGPDHPLNRLWDFLLQPAHSLLLGLATKAESLGGELGQYMYRPYKLLQRFEKDAINLGNSDDEAYRAHKLSLESWLAWVDPKQDFKGKTFVSSNPIFAGLTLFDAYQRVQNGIVNTTSMDWTIVPMAHIYNHARVGGKWRKVWDDMETVISMQEREVFVMQRPTNFHLCETRLWLANGGTLKDLRALRKRGRSVYSEMKKRSFPRNFPVSKRIMKQHSMEEMDDMRADKNTTGWRRDLEPTPVLGDVWFHCEHGHRFIINNIEIPKMIKRLYDDFCKAEGYACLKELTVVQLLQGLRAVFQCEMPHMFFDFMEMNATCVQILMCYHITRGDVLVTNDDIDKKLFVDLYFNTDDREIAERFVEEDCEINANLTAEWRSWCEKASLFPQDGSTWDEKYKRAFRARLVAWAREVEAREVEACG</sequence>
<dbReference type="AlphaFoldDB" id="A0A8H6IUI1"/>
<protein>
    <recommendedName>
        <fullName evidence="2">DUF6604 domain-containing protein</fullName>
    </recommendedName>
</protein>
<name>A0A8H6IUI1_9PEZI</name>
<keyword evidence="4" id="KW-1185">Reference proteome</keyword>
<evidence type="ECO:0000256" key="1">
    <source>
        <dbReference type="SAM" id="MobiDB-lite"/>
    </source>
</evidence>
<accession>A0A8H6IUI1</accession>
<evidence type="ECO:0000313" key="3">
    <source>
        <dbReference type="EMBL" id="KAF6798802.1"/>
    </source>
</evidence>
<dbReference type="PANTHER" id="PTHR38795:SF1">
    <property type="entry name" value="DUF6604 DOMAIN-CONTAINING PROTEIN"/>
    <property type="match status" value="1"/>
</dbReference>
<gene>
    <name evidence="3" type="ORF">CSOJ01_12643</name>
</gene>